<evidence type="ECO:0000313" key="1">
    <source>
        <dbReference type="EMBL" id="TRT59059.1"/>
    </source>
</evidence>
<dbReference type="AlphaFoldDB" id="A0A551YDP0"/>
<sequence>MAQVAQDYFQASPRKAESQLAWSRKAIATGLKELKTGITCLDNYRARGRKKTEEILINLEEDLKSLGSTYSQADPKFQSTFAYAKISARAVREALIAEKGDKDEELPCRQTIGDILNRMAYRLKKHKK</sequence>
<evidence type="ECO:0000313" key="2">
    <source>
        <dbReference type="Proteomes" id="UP000316443"/>
    </source>
</evidence>
<organism evidence="1 2">
    <name type="scientific">Microcystis aeruginosa Ma_QC_C_20070703_M131</name>
    <dbReference type="NCBI Taxonomy" id="2486263"/>
    <lineage>
        <taxon>Bacteria</taxon>
        <taxon>Bacillati</taxon>
        <taxon>Cyanobacteriota</taxon>
        <taxon>Cyanophyceae</taxon>
        <taxon>Oscillatoriophycideae</taxon>
        <taxon>Chroococcales</taxon>
        <taxon>Microcystaceae</taxon>
        <taxon>Microcystis</taxon>
    </lineage>
</organism>
<gene>
    <name evidence="1" type="ORF">EWV85_05355</name>
</gene>
<proteinExistence type="predicted"/>
<accession>A0A551YDP0</accession>
<comment type="caution">
    <text evidence="1">The sequence shown here is derived from an EMBL/GenBank/DDBJ whole genome shotgun (WGS) entry which is preliminary data.</text>
</comment>
<name>A0A551YDP0_MICAE</name>
<dbReference type="Proteomes" id="UP000316443">
    <property type="component" value="Unassembled WGS sequence"/>
</dbReference>
<reference evidence="1 2" key="1">
    <citation type="submission" date="2019-01" db="EMBL/GenBank/DDBJ databases">
        <title>Coherence of Microcystis species and biogeography revealed through population genomics.</title>
        <authorList>
            <person name="Perez-Carrascal O.M."/>
            <person name="Terrat Y."/>
            <person name="Giani A."/>
            <person name="Fortin N."/>
            <person name="Tromas N."/>
            <person name="Shapiro B.J."/>
        </authorList>
    </citation>
    <scope>NUCLEOTIDE SEQUENCE [LARGE SCALE GENOMIC DNA]</scope>
    <source>
        <strain evidence="1">Ma_QC_C_20070703_M131</strain>
    </source>
</reference>
<dbReference type="EMBL" id="SFCA01000062">
    <property type="protein sequence ID" value="TRT59059.1"/>
    <property type="molecule type" value="Genomic_DNA"/>
</dbReference>
<protein>
    <submittedName>
        <fullName evidence="1">Uncharacterized protein</fullName>
    </submittedName>
</protein>